<keyword evidence="1" id="KW-0614">Plasmid</keyword>
<reference evidence="1 2" key="1">
    <citation type="journal article" date="2023" name="Int. J. Syst. Evol. Microbiol.">
        <title>Methylocystis iwaonis sp. nov., a type II methane-oxidizing bacterium from surface soil of a rice paddy field in Japan, and emended description of the genus Methylocystis (ex Whittenbury et al. 1970) Bowman et al. 1993.</title>
        <authorList>
            <person name="Kaise H."/>
            <person name="Sawadogo J.B."/>
            <person name="Alam M.S."/>
            <person name="Ueno C."/>
            <person name="Dianou D."/>
            <person name="Shinjo R."/>
            <person name="Asakawa S."/>
        </authorList>
    </citation>
    <scope>NUCLEOTIDE SEQUENCE [LARGE SCALE GENOMIC DNA]</scope>
    <source>
        <strain evidence="1 2">SS37A-Re</strain>
    </source>
</reference>
<evidence type="ECO:0000313" key="1">
    <source>
        <dbReference type="EMBL" id="BDV36308.1"/>
    </source>
</evidence>
<geneLocation type="plasmid" evidence="1 2">
    <name>pSS37A-Re-2</name>
</geneLocation>
<protein>
    <submittedName>
        <fullName evidence="1">Uncharacterized protein</fullName>
    </submittedName>
</protein>
<proteinExistence type="predicted"/>
<sequence>MPDWDKYRIRQGEEVEITTVRHIAHVPTAKRIIEDGRIKSGLIYDKSLLNRSRISVVWLSANTWANGSMYGTVAFEIPWADIVNGQNIYWVEAVTDYNPTAFRFLLSKRDVKSPHAQPYDPARDNGPLRYRDGRWFRAGNLTSEFMIEEDISLDQSTALDFVNHHPRYCSSDGSACEDVRQPPSPQKTAARMLAHVLAKDHHEIDRLWKPPGVKAVFTPLEIGYSGLWLSLATRRTEFGGALRNPKSCTRVVMGALALYGLNQVEAARNLLSLINSEDHFERALLKAIRRHFREPRWKPDW</sequence>
<keyword evidence="2" id="KW-1185">Reference proteome</keyword>
<dbReference type="EMBL" id="AP027144">
    <property type="protein sequence ID" value="BDV36308.1"/>
    <property type="molecule type" value="Genomic_DNA"/>
</dbReference>
<evidence type="ECO:0000313" key="2">
    <source>
        <dbReference type="Proteomes" id="UP001317629"/>
    </source>
</evidence>
<name>A0ABM8EE50_9HYPH</name>
<accession>A0ABM8EE50</accession>
<gene>
    <name evidence="1" type="ORF">SS37A_38380</name>
</gene>
<dbReference type="Proteomes" id="UP001317629">
    <property type="component" value="Plasmid pSS37A-Re-2"/>
</dbReference>
<dbReference type="RefSeq" id="WP_281932622.1">
    <property type="nucleotide sequence ID" value="NZ_AP027144.1"/>
</dbReference>
<organism evidence="1 2">
    <name type="scientific">Methylocystis iwaonis</name>
    <dbReference type="NCBI Taxonomy" id="2885079"/>
    <lineage>
        <taxon>Bacteria</taxon>
        <taxon>Pseudomonadati</taxon>
        <taxon>Pseudomonadota</taxon>
        <taxon>Alphaproteobacteria</taxon>
        <taxon>Hyphomicrobiales</taxon>
        <taxon>Methylocystaceae</taxon>
        <taxon>Methylocystis</taxon>
    </lineage>
</organism>